<dbReference type="Proteomes" id="UP001318040">
    <property type="component" value="Chromosome 2"/>
</dbReference>
<dbReference type="CTD" id="7483"/>
<dbReference type="AlphaFoldDB" id="A0AAJ7TQL3"/>
<evidence type="ECO:0000256" key="5">
    <source>
        <dbReference type="ARBA" id="ARBA00022530"/>
    </source>
</evidence>
<dbReference type="Pfam" id="PF00110">
    <property type="entry name" value="wnt"/>
    <property type="match status" value="1"/>
</dbReference>
<dbReference type="SMART" id="SM00097">
    <property type="entry name" value="WNT1"/>
    <property type="match status" value="1"/>
</dbReference>
<evidence type="ECO:0000256" key="7">
    <source>
        <dbReference type="ARBA" id="ARBA00023157"/>
    </source>
</evidence>
<keyword evidence="11" id="KW-1185">Reference proteome</keyword>
<dbReference type="GO" id="GO:0060070">
    <property type="term" value="P:canonical Wnt signaling pathway"/>
    <property type="evidence" value="ECO:0007669"/>
    <property type="project" value="TreeGrafter"/>
</dbReference>
<evidence type="ECO:0000256" key="2">
    <source>
        <dbReference type="ARBA" id="ARBA00005683"/>
    </source>
</evidence>
<protein>
    <recommendedName>
        <fullName evidence="9">Protein Wnt</fullName>
    </recommendedName>
</protein>
<comment type="similarity">
    <text evidence="2 9">Belongs to the Wnt family.</text>
</comment>
<dbReference type="GO" id="GO:0045165">
    <property type="term" value="P:cell fate commitment"/>
    <property type="evidence" value="ECO:0007669"/>
    <property type="project" value="TreeGrafter"/>
</dbReference>
<dbReference type="PROSITE" id="PS00246">
    <property type="entry name" value="WNT1"/>
    <property type="match status" value="1"/>
</dbReference>
<evidence type="ECO:0000256" key="3">
    <source>
        <dbReference type="ARBA" id="ARBA00022473"/>
    </source>
</evidence>
<dbReference type="Gene3D" id="3.30.2460.20">
    <property type="match status" value="1"/>
</dbReference>
<dbReference type="CDD" id="cd19341">
    <property type="entry name" value="Wnt_Wnt9"/>
    <property type="match status" value="1"/>
</dbReference>
<dbReference type="GO" id="GO:0005109">
    <property type="term" value="F:frizzled binding"/>
    <property type="evidence" value="ECO:0007669"/>
    <property type="project" value="TreeGrafter"/>
</dbReference>
<evidence type="ECO:0000256" key="4">
    <source>
        <dbReference type="ARBA" id="ARBA00022525"/>
    </source>
</evidence>
<evidence type="ECO:0000256" key="9">
    <source>
        <dbReference type="RuleBase" id="RU003500"/>
    </source>
</evidence>
<dbReference type="PRINTS" id="PR01349">
    <property type="entry name" value="WNTPROTEIN"/>
</dbReference>
<dbReference type="GeneID" id="116949049"/>
<evidence type="ECO:0000256" key="10">
    <source>
        <dbReference type="SAM" id="SignalP"/>
    </source>
</evidence>
<evidence type="ECO:0000313" key="12">
    <source>
        <dbReference type="RefSeq" id="XP_032822234.1"/>
    </source>
</evidence>
<dbReference type="InterPro" id="IPR005817">
    <property type="entry name" value="Wnt"/>
</dbReference>
<dbReference type="PANTHER" id="PTHR12027">
    <property type="entry name" value="WNT RELATED"/>
    <property type="match status" value="1"/>
</dbReference>
<dbReference type="InterPro" id="IPR018161">
    <property type="entry name" value="Wnt_CS"/>
</dbReference>
<dbReference type="InterPro" id="IPR043158">
    <property type="entry name" value="Wnt_C"/>
</dbReference>
<feature type="signal peptide" evidence="10">
    <location>
        <begin position="1"/>
        <end position="28"/>
    </location>
</feature>
<evidence type="ECO:0000256" key="8">
    <source>
        <dbReference type="ARBA" id="ARBA00023288"/>
    </source>
</evidence>
<dbReference type="GO" id="GO:0030182">
    <property type="term" value="P:neuron differentiation"/>
    <property type="evidence" value="ECO:0007669"/>
    <property type="project" value="TreeGrafter"/>
</dbReference>
<feature type="chain" id="PRO_5042614588" description="Protein Wnt" evidence="10">
    <location>
        <begin position="29"/>
        <end position="364"/>
    </location>
</feature>
<dbReference type="GO" id="GO:0005615">
    <property type="term" value="C:extracellular space"/>
    <property type="evidence" value="ECO:0007669"/>
    <property type="project" value="TreeGrafter"/>
</dbReference>
<dbReference type="PANTHER" id="PTHR12027:SF97">
    <property type="entry name" value="PROTEIN WNT-4"/>
    <property type="match status" value="1"/>
</dbReference>
<keyword evidence="6 9" id="KW-0879">Wnt signaling pathway</keyword>
<keyword evidence="8" id="KW-0449">Lipoprotein</keyword>
<dbReference type="RefSeq" id="XP_032822234.1">
    <property type="nucleotide sequence ID" value="XM_032966343.1"/>
</dbReference>
<keyword evidence="10" id="KW-0732">Signal</keyword>
<sequence>MLPAALRPSSAASHAAALLLALTLLTCASNPVASYFGLTGKEPLSALISGPEAAHAGPVPRPGRLKGCERLQLGGERRRLCRRDPGVADVLLGAAELSAAECRAQFRGERWQCELEERYRLNILKRGFRETAFLYAVSAAGLGHAMARACSRGRLERCTCDETPGLENRQAWQWGGCGDNVRYAAKFARAFLLRREASKDLRAGVDRHNTHLGIKMVKSGVRTTCKCHGVSGSCTVRTCWLQLAPFPEIGRKLKQRYDTAVKVLSVSNEAAGEGSLARSRRPPVSELVYVEDSPSYCRASRFSPGTANRSCLKGRNCDSVCCGRGYNTRVHTAEQPCHCQVHWCCYVQCQQCSKREEIYTCKDG</sequence>
<name>A0AAJ7TQL3_PETMA</name>
<keyword evidence="3 9" id="KW-0217">Developmental protein</keyword>
<dbReference type="KEGG" id="pmrn:116949049"/>
<keyword evidence="7" id="KW-1015">Disulfide bond</keyword>
<comment type="subcellular location">
    <subcellularLocation>
        <location evidence="1 9">Secreted</location>
        <location evidence="1 9">Extracellular space</location>
        <location evidence="1 9">Extracellular matrix</location>
    </subcellularLocation>
</comment>
<evidence type="ECO:0000313" key="11">
    <source>
        <dbReference type="Proteomes" id="UP001318040"/>
    </source>
</evidence>
<evidence type="ECO:0000256" key="1">
    <source>
        <dbReference type="ARBA" id="ARBA00004498"/>
    </source>
</evidence>
<dbReference type="GO" id="GO:0005125">
    <property type="term" value="F:cytokine activity"/>
    <property type="evidence" value="ECO:0007669"/>
    <property type="project" value="TreeGrafter"/>
</dbReference>
<evidence type="ECO:0000256" key="6">
    <source>
        <dbReference type="ARBA" id="ARBA00022687"/>
    </source>
</evidence>
<comment type="function">
    <text evidence="9">Ligand for members of the frizzled family of seven transmembrane receptors.</text>
</comment>
<accession>A0AAJ7TQL3</accession>
<gene>
    <name evidence="12" type="primary">WNT9A</name>
</gene>
<reference evidence="12" key="1">
    <citation type="submission" date="2025-08" db="UniProtKB">
        <authorList>
            <consortium name="RefSeq"/>
        </authorList>
    </citation>
    <scope>IDENTIFICATION</scope>
    <source>
        <tissue evidence="12">Sperm</tissue>
    </source>
</reference>
<keyword evidence="5" id="KW-0272">Extracellular matrix</keyword>
<organism evidence="11 12">
    <name type="scientific">Petromyzon marinus</name>
    <name type="common">Sea lamprey</name>
    <dbReference type="NCBI Taxonomy" id="7757"/>
    <lineage>
        <taxon>Eukaryota</taxon>
        <taxon>Metazoa</taxon>
        <taxon>Chordata</taxon>
        <taxon>Craniata</taxon>
        <taxon>Vertebrata</taxon>
        <taxon>Cyclostomata</taxon>
        <taxon>Hyperoartia</taxon>
        <taxon>Petromyzontiformes</taxon>
        <taxon>Petromyzontidae</taxon>
        <taxon>Petromyzon</taxon>
    </lineage>
</organism>
<keyword evidence="4" id="KW-0964">Secreted</keyword>
<proteinExistence type="inferred from homology"/>